<dbReference type="InterPro" id="IPR058240">
    <property type="entry name" value="rSAM_sf"/>
</dbReference>
<keyword evidence="7 9" id="KW-0408">Iron</keyword>
<dbReference type="SFLD" id="SFLDS00029">
    <property type="entry name" value="Radical_SAM"/>
    <property type="match status" value="1"/>
</dbReference>
<comment type="cofactor">
    <cofactor evidence="9">
        <name>[4Fe-4S] cluster</name>
        <dbReference type="ChEBI" id="CHEBI:49883"/>
    </cofactor>
    <text evidence="9">Binds 1 [4Fe-4S] cluster. The cluster is coordinated with 3 cysteines and an exchangeable S-adenosyl-L-methionine.</text>
</comment>
<keyword evidence="8 9" id="KW-0411">Iron-sulfur</keyword>
<dbReference type="PANTHER" id="PTHR30352:SF5">
    <property type="entry name" value="PYRUVATE FORMATE-LYASE 1-ACTIVATING ENZYME"/>
    <property type="match status" value="1"/>
</dbReference>
<dbReference type="GO" id="GO:0046872">
    <property type="term" value="F:metal ion binding"/>
    <property type="evidence" value="ECO:0007669"/>
    <property type="project" value="UniProtKB-UniRule"/>
</dbReference>
<dbReference type="InterPro" id="IPR013785">
    <property type="entry name" value="Aldolase_TIM"/>
</dbReference>
<protein>
    <recommendedName>
        <fullName evidence="9">Pyruvate formate-lyase-activating enzyme</fullName>
        <ecNumber evidence="9">1.97.1.4</ecNumber>
    </recommendedName>
</protein>
<organism evidence="11 12">
    <name type="scientific">Candidatus Cryptobacteroides avicola</name>
    <dbReference type="NCBI Taxonomy" id="2840757"/>
    <lineage>
        <taxon>Bacteria</taxon>
        <taxon>Pseudomonadati</taxon>
        <taxon>Bacteroidota</taxon>
        <taxon>Bacteroidia</taxon>
        <taxon>Bacteroidales</taxon>
        <taxon>Candidatus Cryptobacteroides</taxon>
    </lineage>
</organism>
<keyword evidence="11" id="KW-0670">Pyruvate</keyword>
<evidence type="ECO:0000313" key="11">
    <source>
        <dbReference type="EMBL" id="MBO8483216.1"/>
    </source>
</evidence>
<proteinExistence type="inferred from homology"/>
<comment type="caution">
    <text evidence="11">The sequence shown here is derived from an EMBL/GenBank/DDBJ whole genome shotgun (WGS) entry which is preliminary data.</text>
</comment>
<evidence type="ECO:0000256" key="8">
    <source>
        <dbReference type="ARBA" id="ARBA00023014"/>
    </source>
</evidence>
<keyword evidence="4 9" id="KW-0949">S-adenosyl-L-methionine</keyword>
<evidence type="ECO:0000256" key="4">
    <source>
        <dbReference type="ARBA" id="ARBA00022691"/>
    </source>
</evidence>
<evidence type="ECO:0000256" key="6">
    <source>
        <dbReference type="ARBA" id="ARBA00023002"/>
    </source>
</evidence>
<evidence type="ECO:0000256" key="1">
    <source>
        <dbReference type="ARBA" id="ARBA00002918"/>
    </source>
</evidence>
<dbReference type="PANTHER" id="PTHR30352">
    <property type="entry name" value="PYRUVATE FORMATE-LYASE-ACTIVATING ENZYME"/>
    <property type="match status" value="1"/>
</dbReference>
<dbReference type="Pfam" id="PF04055">
    <property type="entry name" value="Radical_SAM"/>
    <property type="match status" value="1"/>
</dbReference>
<name>A0A940DSW8_9BACT</name>
<keyword evidence="6 9" id="KW-0560">Oxidoreductase</keyword>
<dbReference type="GO" id="GO:0005737">
    <property type="term" value="C:cytoplasm"/>
    <property type="evidence" value="ECO:0007669"/>
    <property type="project" value="UniProtKB-SubCell"/>
</dbReference>
<dbReference type="InterPro" id="IPR007197">
    <property type="entry name" value="rSAM"/>
</dbReference>
<dbReference type="Proteomes" id="UP000725002">
    <property type="component" value="Unassembled WGS sequence"/>
</dbReference>
<gene>
    <name evidence="11" type="primary">pflA</name>
    <name evidence="11" type="ORF">IAB75_03765</name>
</gene>
<keyword evidence="3 9" id="KW-0004">4Fe-4S</keyword>
<dbReference type="GO" id="GO:0051539">
    <property type="term" value="F:4 iron, 4 sulfur cluster binding"/>
    <property type="evidence" value="ECO:0007669"/>
    <property type="project" value="UniProtKB-UniRule"/>
</dbReference>
<dbReference type="PROSITE" id="PS51918">
    <property type="entry name" value="RADICAL_SAM"/>
    <property type="match status" value="1"/>
</dbReference>
<comment type="catalytic activity">
    <reaction evidence="9">
        <text>glycyl-[formate C-acetyltransferase] + reduced [flavodoxin] + S-adenosyl-L-methionine = glycin-2-yl radical-[formate C-acetyltransferase] + semiquinone [flavodoxin] + 5'-deoxyadenosine + L-methionine + H(+)</text>
        <dbReference type="Rhea" id="RHEA:19225"/>
        <dbReference type="Rhea" id="RHEA-COMP:10622"/>
        <dbReference type="Rhea" id="RHEA-COMP:12190"/>
        <dbReference type="Rhea" id="RHEA-COMP:12191"/>
        <dbReference type="Rhea" id="RHEA-COMP:14480"/>
        <dbReference type="ChEBI" id="CHEBI:15378"/>
        <dbReference type="ChEBI" id="CHEBI:17319"/>
        <dbReference type="ChEBI" id="CHEBI:29947"/>
        <dbReference type="ChEBI" id="CHEBI:32722"/>
        <dbReference type="ChEBI" id="CHEBI:57618"/>
        <dbReference type="ChEBI" id="CHEBI:57844"/>
        <dbReference type="ChEBI" id="CHEBI:59789"/>
        <dbReference type="ChEBI" id="CHEBI:140311"/>
        <dbReference type="EC" id="1.97.1.4"/>
    </reaction>
</comment>
<evidence type="ECO:0000313" key="12">
    <source>
        <dbReference type="Proteomes" id="UP000725002"/>
    </source>
</evidence>
<keyword evidence="11" id="KW-0456">Lyase</keyword>
<comment type="function">
    <text evidence="9">Activation of pyruvate formate-lyase under anaerobic conditions by generation of an organic free radical, using S-adenosylmethionine and reduced flavodoxin as cosubstrates to produce 5'-deoxy-adenosine.</text>
</comment>
<dbReference type="InterPro" id="IPR012838">
    <property type="entry name" value="PFL1_activating"/>
</dbReference>
<dbReference type="GO" id="GO:0016829">
    <property type="term" value="F:lyase activity"/>
    <property type="evidence" value="ECO:0007669"/>
    <property type="project" value="UniProtKB-KW"/>
</dbReference>
<comment type="similarity">
    <text evidence="2 9">Belongs to the organic radical-activating enzymes family.</text>
</comment>
<evidence type="ECO:0000259" key="10">
    <source>
        <dbReference type="PROSITE" id="PS51918"/>
    </source>
</evidence>
<dbReference type="GO" id="GO:0043365">
    <property type="term" value="F:[formate-C-acetyltransferase]-activating enzyme activity"/>
    <property type="evidence" value="ECO:0007669"/>
    <property type="project" value="UniProtKB-UniRule"/>
</dbReference>
<evidence type="ECO:0000256" key="5">
    <source>
        <dbReference type="ARBA" id="ARBA00022723"/>
    </source>
</evidence>
<keyword evidence="5 9" id="KW-0479">Metal-binding</keyword>
<dbReference type="SFLD" id="SFLDG01066">
    <property type="entry name" value="organic_radical-activating_enz"/>
    <property type="match status" value="1"/>
</dbReference>
<dbReference type="SUPFAM" id="SSF102114">
    <property type="entry name" value="Radical SAM enzymes"/>
    <property type="match status" value="1"/>
</dbReference>
<reference evidence="11" key="1">
    <citation type="submission" date="2020-10" db="EMBL/GenBank/DDBJ databases">
        <authorList>
            <person name="Gilroy R."/>
        </authorList>
    </citation>
    <scope>NUCLEOTIDE SEQUENCE</scope>
    <source>
        <strain evidence="11">G3-8215</strain>
    </source>
</reference>
<comment type="function">
    <text evidence="1">Activation of pyruvate formate-lyase 1 under anaerobic conditions by generation of an organic free radical, using S-adenosylmethionine and reduced flavodoxin as cosubstrates to produce 5'-deoxy-adenosine.</text>
</comment>
<evidence type="ECO:0000256" key="2">
    <source>
        <dbReference type="ARBA" id="ARBA00009777"/>
    </source>
</evidence>
<comment type="subcellular location">
    <subcellularLocation>
        <location evidence="9">Cytoplasm</location>
    </subcellularLocation>
</comment>
<dbReference type="EMBL" id="JADILV010000024">
    <property type="protein sequence ID" value="MBO8483216.1"/>
    <property type="molecule type" value="Genomic_DNA"/>
</dbReference>
<evidence type="ECO:0000256" key="7">
    <source>
        <dbReference type="ARBA" id="ARBA00023004"/>
    </source>
</evidence>
<accession>A0A940DSW8</accession>
<sequence>MELKVHSYESMGTYDGPGIRLVVFLQGCPFRCLYCANPDTIPVMGGTPTKPEEIVEMALNEKPFFGKRGGVTFSGGEPTIQAEALIPVVERLKENGINVCIDSNGGVWNQHVEKLLGLSDLVLLDIKEFNPGRHEELTGRSNTRTLKTALWLEEHCKPFWLRYVLVPGYSDFEEDIRALGSHFKDYRMIKRVEILPYHTLGVNKYESLGQEYRLKNVPLNTKEQLSRAESLFNEYFSCVVLN</sequence>
<dbReference type="AlphaFoldDB" id="A0A940DSW8"/>
<dbReference type="EC" id="1.97.1.4" evidence="9"/>
<evidence type="ECO:0000256" key="9">
    <source>
        <dbReference type="RuleBase" id="RU362053"/>
    </source>
</evidence>
<feature type="domain" description="Radical SAM core" evidence="10">
    <location>
        <begin position="14"/>
        <end position="234"/>
    </location>
</feature>
<reference evidence="11" key="2">
    <citation type="journal article" date="2021" name="PeerJ">
        <title>Extensive microbial diversity within the chicken gut microbiome revealed by metagenomics and culture.</title>
        <authorList>
            <person name="Gilroy R."/>
            <person name="Ravi A."/>
            <person name="Getino M."/>
            <person name="Pursley I."/>
            <person name="Horton D.L."/>
            <person name="Alikhan N.F."/>
            <person name="Baker D."/>
            <person name="Gharbi K."/>
            <person name="Hall N."/>
            <person name="Watson M."/>
            <person name="Adriaenssens E.M."/>
            <person name="Foster-Nyarko E."/>
            <person name="Jarju S."/>
            <person name="Secka A."/>
            <person name="Antonio M."/>
            <person name="Oren A."/>
            <person name="Chaudhuri R.R."/>
            <person name="La Ragione R."/>
            <person name="Hildebrand F."/>
            <person name="Pallen M.J."/>
        </authorList>
    </citation>
    <scope>NUCLEOTIDE SEQUENCE</scope>
    <source>
        <strain evidence="11">G3-8215</strain>
    </source>
</reference>
<dbReference type="InterPro" id="IPR001989">
    <property type="entry name" value="Radical_activat_CS"/>
</dbReference>
<dbReference type="Gene3D" id="3.20.20.70">
    <property type="entry name" value="Aldolase class I"/>
    <property type="match status" value="1"/>
</dbReference>
<dbReference type="NCBIfam" id="TIGR02493">
    <property type="entry name" value="PFLA"/>
    <property type="match status" value="1"/>
</dbReference>
<dbReference type="PROSITE" id="PS01087">
    <property type="entry name" value="RADICAL_ACTIVATING"/>
    <property type="match status" value="1"/>
</dbReference>
<dbReference type="InterPro" id="IPR034457">
    <property type="entry name" value="Organic_radical-activating"/>
</dbReference>
<dbReference type="CDD" id="cd01335">
    <property type="entry name" value="Radical_SAM"/>
    <property type="match status" value="1"/>
</dbReference>
<keyword evidence="9" id="KW-0963">Cytoplasm</keyword>
<evidence type="ECO:0000256" key="3">
    <source>
        <dbReference type="ARBA" id="ARBA00022485"/>
    </source>
</evidence>